<evidence type="ECO:0000256" key="2">
    <source>
        <dbReference type="ARBA" id="ARBA00022729"/>
    </source>
</evidence>
<dbReference type="PANTHER" id="PTHR24034">
    <property type="entry name" value="EGF-LIKE DOMAIN-CONTAINING PROTEIN"/>
    <property type="match status" value="1"/>
</dbReference>
<name>A0A023B267_GRENI</name>
<sequence>MGLPLVGDLCKRDNPCVDSATCIIDPAAPIIGRPFCICPQGFSGDGRKDGDGCHDIDECMEHAHSCLPESERCFNTYGAYECHCKSGYAKRPGDQHCRDINECLDESICGDKGATCVNLPGSFTCACSDPRQEYSNGRCVIKDFCADPDYNNCDKNYGVCINGVDGAECLCREGFQLADDGVSCVDIDECRTGDHNCPLDISECVNEKGSYRCECSEKKGWTNSGSYECVNLNECEVYPDVCGPGFDCCRDLPPPRKYLCSEVLMGFEDPDEVAVEGVPSLLNPLAMMNFGANQVRKFVHKTTEEFLPNIFPATGYRNLRVTPEMALEQSLSMLPEQYEYFAGSMPRRLGGMADQMVKYTVEAATHIVPALAPNHDKGTCPFGFVDLRPIKRRAALKKVPEASSKLFSWIKENSPIKLYDVENVEPAAVAVGLAHNAKNLFDQMSEWYKALSAVPAALEGHADQVTGRINIQKDMDHLVSLVGKASQPFKEAINTVKAWIPEDRAGSSDLTGLPVAV</sequence>
<dbReference type="GeneID" id="22914511"/>
<protein>
    <submittedName>
        <fullName evidence="8">Calcium-binding EGF domain protein</fullName>
    </submittedName>
</protein>
<evidence type="ECO:0000256" key="6">
    <source>
        <dbReference type="PROSITE-ProRule" id="PRU00076"/>
    </source>
</evidence>
<dbReference type="PROSITE" id="PS00010">
    <property type="entry name" value="ASX_HYDROXYL"/>
    <property type="match status" value="2"/>
</dbReference>
<dbReference type="PROSITE" id="PS01186">
    <property type="entry name" value="EGF_2"/>
    <property type="match status" value="2"/>
</dbReference>
<feature type="domain" description="EGF-like" evidence="7">
    <location>
        <begin position="99"/>
        <end position="140"/>
    </location>
</feature>
<dbReference type="EMBL" id="AFNH02000960">
    <property type="protein sequence ID" value="EZG48586.1"/>
    <property type="molecule type" value="Genomic_DNA"/>
</dbReference>
<dbReference type="InterPro" id="IPR000742">
    <property type="entry name" value="EGF"/>
</dbReference>
<dbReference type="FunFam" id="2.10.25.10:FF:000038">
    <property type="entry name" value="Fibrillin 2"/>
    <property type="match status" value="1"/>
</dbReference>
<dbReference type="RefSeq" id="XP_011132090.1">
    <property type="nucleotide sequence ID" value="XM_011133788.1"/>
</dbReference>
<reference evidence="8" key="1">
    <citation type="submission" date="2013-12" db="EMBL/GenBank/DDBJ databases">
        <authorList>
            <person name="Omoto C.K."/>
            <person name="Sibley D."/>
            <person name="Venepally P."/>
            <person name="Hadjithomas M."/>
            <person name="Karamycheva S."/>
            <person name="Brunk B."/>
            <person name="Roos D."/>
            <person name="Caler E."/>
            <person name="Lorenzi H."/>
        </authorList>
    </citation>
    <scope>NUCLEOTIDE SEQUENCE</scope>
</reference>
<keyword evidence="4" id="KW-1015">Disulfide bond</keyword>
<keyword evidence="1 6" id="KW-0245">EGF-like domain</keyword>
<keyword evidence="2" id="KW-0732">Signal</keyword>
<dbReference type="PANTHER" id="PTHR24034:SF209">
    <property type="entry name" value="EGF-LIKE DOMAIN-CONTAINING PROTEIN"/>
    <property type="match status" value="1"/>
</dbReference>
<proteinExistence type="predicted"/>
<dbReference type="SUPFAM" id="SSF57196">
    <property type="entry name" value="EGF/Laminin"/>
    <property type="match status" value="4"/>
</dbReference>
<dbReference type="PROSITE" id="PS50026">
    <property type="entry name" value="EGF_3"/>
    <property type="match status" value="3"/>
</dbReference>
<keyword evidence="3" id="KW-0677">Repeat</keyword>
<evidence type="ECO:0000259" key="7">
    <source>
        <dbReference type="PROSITE" id="PS50026"/>
    </source>
</evidence>
<comment type="caution">
    <text evidence="6">Lacks conserved residue(s) required for the propagation of feature annotation.</text>
</comment>
<dbReference type="Pfam" id="PF07645">
    <property type="entry name" value="EGF_CA"/>
    <property type="match status" value="4"/>
</dbReference>
<evidence type="ECO:0000256" key="4">
    <source>
        <dbReference type="ARBA" id="ARBA00023157"/>
    </source>
</evidence>
<dbReference type="OrthoDB" id="10045365at2759"/>
<evidence type="ECO:0000256" key="5">
    <source>
        <dbReference type="ARBA" id="ARBA00023180"/>
    </source>
</evidence>
<keyword evidence="5" id="KW-0325">Glycoprotein</keyword>
<organism evidence="8 9">
    <name type="scientific">Gregarina niphandrodes</name>
    <name type="common">Septate eugregarine</name>
    <dbReference type="NCBI Taxonomy" id="110365"/>
    <lineage>
        <taxon>Eukaryota</taxon>
        <taxon>Sar</taxon>
        <taxon>Alveolata</taxon>
        <taxon>Apicomplexa</taxon>
        <taxon>Conoidasida</taxon>
        <taxon>Gregarinasina</taxon>
        <taxon>Eugregarinorida</taxon>
        <taxon>Gregarinidae</taxon>
        <taxon>Gregarina</taxon>
    </lineage>
</organism>
<dbReference type="InterPro" id="IPR049883">
    <property type="entry name" value="NOTCH1_EGF-like"/>
</dbReference>
<comment type="caution">
    <text evidence="8">The sequence shown here is derived from an EMBL/GenBank/DDBJ whole genome shotgun (WGS) entry which is preliminary data.</text>
</comment>
<feature type="domain" description="EGF-like" evidence="7">
    <location>
        <begin position="6"/>
        <end position="54"/>
    </location>
</feature>
<dbReference type="SMART" id="SM00179">
    <property type="entry name" value="EGF_CA"/>
    <property type="match status" value="4"/>
</dbReference>
<dbReference type="InterPro" id="IPR050751">
    <property type="entry name" value="ECM_structural_protein"/>
</dbReference>
<dbReference type="FunFam" id="2.10.25.10:FF:000005">
    <property type="entry name" value="Fibrillin 2"/>
    <property type="match status" value="1"/>
</dbReference>
<dbReference type="AlphaFoldDB" id="A0A023B267"/>
<evidence type="ECO:0000313" key="9">
    <source>
        <dbReference type="Proteomes" id="UP000019763"/>
    </source>
</evidence>
<dbReference type="InterPro" id="IPR001881">
    <property type="entry name" value="EGF-like_Ca-bd_dom"/>
</dbReference>
<dbReference type="GO" id="GO:0005509">
    <property type="term" value="F:calcium ion binding"/>
    <property type="evidence" value="ECO:0007669"/>
    <property type="project" value="InterPro"/>
</dbReference>
<dbReference type="PROSITE" id="PS01187">
    <property type="entry name" value="EGF_CA"/>
    <property type="match status" value="2"/>
</dbReference>
<evidence type="ECO:0000313" key="8">
    <source>
        <dbReference type="EMBL" id="EZG48586.1"/>
    </source>
</evidence>
<gene>
    <name evidence="8" type="ORF">GNI_128690</name>
</gene>
<dbReference type="eggNOG" id="KOG1217">
    <property type="taxonomic scope" value="Eukaryota"/>
</dbReference>
<keyword evidence="9" id="KW-1185">Reference proteome</keyword>
<dbReference type="InterPro" id="IPR000152">
    <property type="entry name" value="EGF-type_Asp/Asn_hydroxyl_site"/>
</dbReference>
<dbReference type="SMART" id="SM00181">
    <property type="entry name" value="EGF"/>
    <property type="match status" value="5"/>
</dbReference>
<dbReference type="VEuPathDB" id="CryptoDB:GNI_128690"/>
<evidence type="ECO:0000256" key="3">
    <source>
        <dbReference type="ARBA" id="ARBA00022737"/>
    </source>
</evidence>
<accession>A0A023B267</accession>
<dbReference type="Gene3D" id="2.10.25.10">
    <property type="entry name" value="Laminin"/>
    <property type="match status" value="5"/>
</dbReference>
<feature type="domain" description="EGF-like" evidence="7">
    <location>
        <begin position="55"/>
        <end position="98"/>
    </location>
</feature>
<dbReference type="Proteomes" id="UP000019763">
    <property type="component" value="Unassembled WGS sequence"/>
</dbReference>
<evidence type="ECO:0000256" key="1">
    <source>
        <dbReference type="ARBA" id="ARBA00022536"/>
    </source>
</evidence>
<dbReference type="CDD" id="cd00054">
    <property type="entry name" value="EGF_CA"/>
    <property type="match status" value="3"/>
</dbReference>
<dbReference type="InterPro" id="IPR018097">
    <property type="entry name" value="EGF_Ca-bd_CS"/>
</dbReference>